<accession>A0A6J5YG28</accession>
<evidence type="ECO:0000256" key="4">
    <source>
        <dbReference type="ARBA" id="ARBA00022692"/>
    </source>
</evidence>
<dbReference type="InterPro" id="IPR055344">
    <property type="entry name" value="SecD_SecF_C_bact"/>
</dbReference>
<dbReference type="AlphaFoldDB" id="A0A6J5YG28"/>
<dbReference type="InterPro" id="IPR048631">
    <property type="entry name" value="SecD_1st"/>
</dbReference>
<evidence type="ECO:0000256" key="10">
    <source>
        <dbReference type="SAM" id="Phobius"/>
    </source>
</evidence>
<dbReference type="Pfam" id="PF21760">
    <property type="entry name" value="SecD_1st"/>
    <property type="match status" value="1"/>
</dbReference>
<feature type="transmembrane region" description="Helical" evidence="10">
    <location>
        <begin position="454"/>
        <end position="479"/>
    </location>
</feature>
<evidence type="ECO:0000259" key="13">
    <source>
        <dbReference type="Pfam" id="PF22599"/>
    </source>
</evidence>
<dbReference type="EMBL" id="CAEMXZ010000044">
    <property type="protein sequence ID" value="CAB4323437.1"/>
    <property type="molecule type" value="Genomic_DNA"/>
</dbReference>
<dbReference type="InterPro" id="IPR005791">
    <property type="entry name" value="SecD"/>
</dbReference>
<dbReference type="PANTHER" id="PTHR30081">
    <property type="entry name" value="PROTEIN-EXPORT MEMBRANE PROTEIN SEC"/>
    <property type="match status" value="1"/>
</dbReference>
<organism evidence="14">
    <name type="scientific">freshwater metagenome</name>
    <dbReference type="NCBI Taxonomy" id="449393"/>
    <lineage>
        <taxon>unclassified sequences</taxon>
        <taxon>metagenomes</taxon>
        <taxon>ecological metagenomes</taxon>
    </lineage>
</organism>
<name>A0A6J5YG28_9ZZZZ</name>
<feature type="domain" description="SecDF P1 head subdomain" evidence="13">
    <location>
        <begin position="277"/>
        <end position="382"/>
    </location>
</feature>
<dbReference type="PANTHER" id="PTHR30081:SF1">
    <property type="entry name" value="PROTEIN TRANSLOCASE SUBUNIT SECD"/>
    <property type="match status" value="1"/>
</dbReference>
<feature type="transmembrane region" description="Helical" evidence="10">
    <location>
        <begin position="500"/>
        <end position="526"/>
    </location>
</feature>
<evidence type="ECO:0000256" key="2">
    <source>
        <dbReference type="ARBA" id="ARBA00022448"/>
    </source>
</evidence>
<feature type="transmembrane region" description="Helical" evidence="10">
    <location>
        <begin position="428"/>
        <end position="448"/>
    </location>
</feature>
<feature type="region of interest" description="Disordered" evidence="9">
    <location>
        <begin position="118"/>
        <end position="216"/>
    </location>
</feature>
<evidence type="ECO:0000259" key="12">
    <source>
        <dbReference type="Pfam" id="PF21760"/>
    </source>
</evidence>
<comment type="subcellular location">
    <subcellularLocation>
        <location evidence="1">Cell membrane</location>
        <topology evidence="1">Multi-pass membrane protein</topology>
    </subcellularLocation>
</comment>
<dbReference type="InterPro" id="IPR054384">
    <property type="entry name" value="SecDF_P1_head"/>
</dbReference>
<evidence type="ECO:0000256" key="7">
    <source>
        <dbReference type="ARBA" id="ARBA00023010"/>
    </source>
</evidence>
<evidence type="ECO:0000313" key="14">
    <source>
        <dbReference type="EMBL" id="CAB4323437.1"/>
    </source>
</evidence>
<keyword evidence="5" id="KW-0653">Protein transport</keyword>
<feature type="compositionally biased region" description="Low complexity" evidence="9">
    <location>
        <begin position="126"/>
        <end position="150"/>
    </location>
</feature>
<proteinExistence type="inferred from homology"/>
<dbReference type="SUPFAM" id="SSF82866">
    <property type="entry name" value="Multidrug efflux transporter AcrB transmembrane domain"/>
    <property type="match status" value="1"/>
</dbReference>
<feature type="compositionally biased region" description="Polar residues" evidence="9">
    <location>
        <begin position="170"/>
        <end position="180"/>
    </location>
</feature>
<keyword evidence="4 10" id="KW-0812">Transmembrane</keyword>
<reference evidence="14" key="1">
    <citation type="submission" date="2020-05" db="EMBL/GenBank/DDBJ databases">
        <authorList>
            <person name="Chiriac C."/>
            <person name="Salcher M."/>
            <person name="Ghai R."/>
            <person name="Kavagutti S V."/>
        </authorList>
    </citation>
    <scope>NUCLEOTIDE SEQUENCE</scope>
</reference>
<dbReference type="NCBIfam" id="TIGR01129">
    <property type="entry name" value="secD"/>
    <property type="match status" value="1"/>
</dbReference>
<feature type="domain" description="Protein translocase subunit SecDF P1" evidence="12">
    <location>
        <begin position="56"/>
        <end position="112"/>
    </location>
</feature>
<dbReference type="GO" id="GO:0015450">
    <property type="term" value="F:protein-transporting ATPase activity"/>
    <property type="evidence" value="ECO:0007669"/>
    <property type="project" value="InterPro"/>
</dbReference>
<dbReference type="Gene3D" id="3.30.1360.200">
    <property type="match status" value="1"/>
</dbReference>
<keyword evidence="8 10" id="KW-0472">Membrane</keyword>
<keyword evidence="6 10" id="KW-1133">Transmembrane helix</keyword>
<gene>
    <name evidence="14" type="ORF">UFOPK1392_01192</name>
</gene>
<evidence type="ECO:0000256" key="3">
    <source>
        <dbReference type="ARBA" id="ARBA00022475"/>
    </source>
</evidence>
<dbReference type="GO" id="GO:0006886">
    <property type="term" value="P:intracellular protein transport"/>
    <property type="evidence" value="ECO:0007669"/>
    <property type="project" value="InterPro"/>
</dbReference>
<keyword evidence="3" id="KW-1003">Cell membrane</keyword>
<dbReference type="GO" id="GO:0005886">
    <property type="term" value="C:plasma membrane"/>
    <property type="evidence" value="ECO:0007669"/>
    <property type="project" value="UniProtKB-SubCell"/>
</dbReference>
<dbReference type="InterPro" id="IPR048634">
    <property type="entry name" value="SecD_SecF_C"/>
</dbReference>
<feature type="domain" description="Protein export membrane protein SecD/SecF C-terminal" evidence="11">
    <location>
        <begin position="383"/>
        <end position="556"/>
    </location>
</feature>
<feature type="transmembrane region" description="Helical" evidence="10">
    <location>
        <begin position="532"/>
        <end position="551"/>
    </location>
</feature>
<keyword evidence="7" id="KW-0811">Translocation</keyword>
<feature type="compositionally biased region" description="Low complexity" evidence="9">
    <location>
        <begin position="188"/>
        <end position="201"/>
    </location>
</feature>
<evidence type="ECO:0000256" key="5">
    <source>
        <dbReference type="ARBA" id="ARBA00022927"/>
    </source>
</evidence>
<evidence type="ECO:0000256" key="1">
    <source>
        <dbReference type="ARBA" id="ARBA00004651"/>
    </source>
</evidence>
<keyword evidence="2" id="KW-0813">Transport</keyword>
<feature type="transmembrane region" description="Helical" evidence="10">
    <location>
        <begin position="400"/>
        <end position="421"/>
    </location>
</feature>
<dbReference type="NCBIfam" id="TIGR00916">
    <property type="entry name" value="2A0604s01"/>
    <property type="match status" value="1"/>
</dbReference>
<dbReference type="Gene3D" id="1.20.1640.10">
    <property type="entry name" value="Multidrug efflux transporter AcrB transmembrane domain"/>
    <property type="match status" value="1"/>
</dbReference>
<dbReference type="InterPro" id="IPR022813">
    <property type="entry name" value="SecD/SecF_arch_bac"/>
</dbReference>
<sequence length="597" mass="61620">MRRLRAFTSLIVIVLIAASALIYTFVSGNTPLLGLDLQGGVSVVLKPKVAAESSAIDQAIAIIRQRIDALGVAEPEITRQGDNILIQIPGVKDKDRAIDLVGQTAELQFRPVLAALPATPQEVPADDTTTTVPADSSSTTIAPESSSTTVGGSGEVGLGNRVSRGELAAGSSTSPTTLSDGSREFAQAETTTTVAAVSAEEPATDGSTTGADPAAADPIAVDPAAASDPLAIDPATGGLTDAACTATLRSDQLNPTGDALLPQCSEQRLVATYKVGPVGLTGSALDTARANLGQSGQWVVAPVFKDNAEGIGKFNGAAGQCYAKAATCPSGQLAIVLDGQVLSAPSINAASFKADQIEISGSFNERTAKDLATALKYGALPVEFEKQQAQIVSATLGRDALHAGLIAGLVGLILAGLYMLAFYRILGLFAVLKLGIEGALLWAVISYLGTNNGLALTLAGITGIIVSIGVSLDSNVVYYEHLKEDIQNGRSVRSSTDRSFVSAFSTIVKADVASLIGAGILWWLTVGPVRGFAFYLALSTMLDLVTSWAYMRPVVKFATARKSLLRRPGLLGLPAERTQSIRDAGLAGEPTMSGANR</sequence>
<dbReference type="Gene3D" id="3.30.70.3220">
    <property type="match status" value="1"/>
</dbReference>
<evidence type="ECO:0000256" key="6">
    <source>
        <dbReference type="ARBA" id="ARBA00022989"/>
    </source>
</evidence>
<dbReference type="Pfam" id="PF22599">
    <property type="entry name" value="SecDF_P1_head"/>
    <property type="match status" value="1"/>
</dbReference>
<evidence type="ECO:0000256" key="8">
    <source>
        <dbReference type="ARBA" id="ARBA00023136"/>
    </source>
</evidence>
<evidence type="ECO:0000256" key="9">
    <source>
        <dbReference type="SAM" id="MobiDB-lite"/>
    </source>
</evidence>
<dbReference type="HAMAP" id="MF_01463_B">
    <property type="entry name" value="SecD_B"/>
    <property type="match status" value="1"/>
</dbReference>
<dbReference type="Pfam" id="PF02355">
    <property type="entry name" value="SecD_SecF_C"/>
    <property type="match status" value="1"/>
</dbReference>
<evidence type="ECO:0000259" key="11">
    <source>
        <dbReference type="Pfam" id="PF02355"/>
    </source>
</evidence>
<protein>
    <submittedName>
        <fullName evidence="14">Unannotated protein</fullName>
    </submittedName>
</protein>